<feature type="transmembrane region" description="Helical" evidence="7">
    <location>
        <begin position="74"/>
        <end position="99"/>
    </location>
</feature>
<comment type="similarity">
    <text evidence="2">Belongs to the chromate ion transporter (CHR) (TC 2.A.51) family.</text>
</comment>
<keyword evidence="6 7" id="KW-0472">Membrane</keyword>
<feature type="transmembrane region" description="Helical" evidence="7">
    <location>
        <begin position="6"/>
        <end position="32"/>
    </location>
</feature>
<organism evidence="8 9">
    <name type="scientific">Parvimonas micra</name>
    <dbReference type="NCBI Taxonomy" id="33033"/>
    <lineage>
        <taxon>Bacteria</taxon>
        <taxon>Bacillati</taxon>
        <taxon>Bacillota</taxon>
        <taxon>Tissierellia</taxon>
        <taxon>Tissierellales</taxon>
        <taxon>Peptoniphilaceae</taxon>
        <taxon>Parvimonas</taxon>
    </lineage>
</organism>
<evidence type="ECO:0000313" key="8">
    <source>
        <dbReference type="EMBL" id="WBB30461.1"/>
    </source>
</evidence>
<keyword evidence="3" id="KW-1003">Cell membrane</keyword>
<evidence type="ECO:0000313" key="9">
    <source>
        <dbReference type="Proteomes" id="UP001210690"/>
    </source>
</evidence>
<dbReference type="InterPro" id="IPR003370">
    <property type="entry name" value="Chromate_transpt"/>
</dbReference>
<reference evidence="8" key="1">
    <citation type="submission" date="2022-07" db="EMBL/GenBank/DDBJ databases">
        <title>Parvimonas micra travels from the subgingival sulcus of the human oral cavity to the colorectal adenocarcinoma.</title>
        <authorList>
            <person name="Conde-Perez K."/>
            <person name="Buetas E."/>
            <person name="Aja-Macaya P."/>
            <person name="Martin-De Arribas E."/>
            <person name="Iglesias-Corras I."/>
            <person name="Trigo-Tasende N."/>
            <person name="Nasser-Ali M."/>
            <person name="Estevez L.S."/>
            <person name="Rumbo-Feal S."/>
            <person name="Otero-Alen B."/>
            <person name="Noguera J.F."/>
            <person name="Concha A."/>
            <person name="Pardinas-Lopez S."/>
            <person name="Carda-Dieguez M."/>
            <person name="Gomez-Randulfe I."/>
            <person name="Martinez-Lago N."/>
            <person name="Ladra S."/>
            <person name="Aparicio L.A."/>
            <person name="Bou G."/>
            <person name="Mira A."/>
            <person name="Vallejo J.A."/>
            <person name="Poza M."/>
        </authorList>
    </citation>
    <scope>NUCLEOTIDE SEQUENCE</scope>
    <source>
        <strain evidence="8">PM102KC-G-1</strain>
    </source>
</reference>
<dbReference type="InterPro" id="IPR052518">
    <property type="entry name" value="CHR_Transporter"/>
</dbReference>
<dbReference type="RefSeq" id="WP_269755004.1">
    <property type="nucleotide sequence ID" value="NZ_CP101412.1"/>
</dbReference>
<evidence type="ECO:0000256" key="7">
    <source>
        <dbReference type="SAM" id="Phobius"/>
    </source>
</evidence>
<dbReference type="Proteomes" id="UP001210690">
    <property type="component" value="Chromosome"/>
</dbReference>
<dbReference type="EMBL" id="CP101412">
    <property type="protein sequence ID" value="WBB30461.1"/>
    <property type="molecule type" value="Genomic_DNA"/>
</dbReference>
<evidence type="ECO:0000256" key="3">
    <source>
        <dbReference type="ARBA" id="ARBA00022475"/>
    </source>
</evidence>
<dbReference type="Pfam" id="PF02417">
    <property type="entry name" value="Chromate_transp"/>
    <property type="match status" value="1"/>
</dbReference>
<protein>
    <submittedName>
        <fullName evidence="8">Chromate transporter</fullName>
    </submittedName>
</protein>
<evidence type="ECO:0000256" key="2">
    <source>
        <dbReference type="ARBA" id="ARBA00005262"/>
    </source>
</evidence>
<keyword evidence="5 7" id="KW-1133">Transmembrane helix</keyword>
<dbReference type="GO" id="GO:0005886">
    <property type="term" value="C:plasma membrane"/>
    <property type="evidence" value="ECO:0007669"/>
    <property type="project" value="UniProtKB-SubCell"/>
</dbReference>
<sequence>MSLISLFLVFLFIGAYNFGGGYAMIPLIISMVVDKYGWIGMNDFINFVTISQITPGPIAINLATFVGYTVGNGVIGSIITTMAVVLPSFILITLIVFFMQKFKDNIHIKNFFIGIRPIVLGLIASSCVAVIDSDFYTFYSIVTFGIIFYLTTYKNLHPIIAIFLTGLVGMWIV</sequence>
<dbReference type="PANTHER" id="PTHR43663:SF1">
    <property type="entry name" value="CHROMATE TRANSPORTER"/>
    <property type="match status" value="1"/>
</dbReference>
<accession>A0AAX3K5M1</accession>
<evidence type="ECO:0000256" key="4">
    <source>
        <dbReference type="ARBA" id="ARBA00022692"/>
    </source>
</evidence>
<comment type="subcellular location">
    <subcellularLocation>
        <location evidence="1">Cell membrane</location>
        <topology evidence="1">Multi-pass membrane protein</topology>
    </subcellularLocation>
</comment>
<proteinExistence type="inferred from homology"/>
<gene>
    <name evidence="8" type="ORF">NM222_05705</name>
</gene>
<dbReference type="PANTHER" id="PTHR43663">
    <property type="entry name" value="CHROMATE TRANSPORT PROTEIN-RELATED"/>
    <property type="match status" value="1"/>
</dbReference>
<feature type="transmembrane region" description="Helical" evidence="7">
    <location>
        <begin position="44"/>
        <end position="68"/>
    </location>
</feature>
<name>A0AAX3K5M1_9FIRM</name>
<evidence type="ECO:0000256" key="1">
    <source>
        <dbReference type="ARBA" id="ARBA00004651"/>
    </source>
</evidence>
<evidence type="ECO:0000256" key="6">
    <source>
        <dbReference type="ARBA" id="ARBA00023136"/>
    </source>
</evidence>
<evidence type="ECO:0000256" key="5">
    <source>
        <dbReference type="ARBA" id="ARBA00022989"/>
    </source>
</evidence>
<keyword evidence="4 7" id="KW-0812">Transmembrane</keyword>
<feature type="transmembrane region" description="Helical" evidence="7">
    <location>
        <begin position="111"/>
        <end position="131"/>
    </location>
</feature>
<dbReference type="GO" id="GO:0015109">
    <property type="term" value="F:chromate transmembrane transporter activity"/>
    <property type="evidence" value="ECO:0007669"/>
    <property type="project" value="InterPro"/>
</dbReference>
<dbReference type="AlphaFoldDB" id="A0AAX3K5M1"/>